<accession>A0A1I7Y5X8</accession>
<dbReference type="SMART" id="SM00181">
    <property type="entry name" value="EGF"/>
    <property type="match status" value="2"/>
</dbReference>
<proteinExistence type="predicted"/>
<evidence type="ECO:0000259" key="3">
    <source>
        <dbReference type="PROSITE" id="PS50026"/>
    </source>
</evidence>
<dbReference type="PROSITE" id="PS00022">
    <property type="entry name" value="EGF_1"/>
    <property type="match status" value="1"/>
</dbReference>
<comment type="caution">
    <text evidence="1">Lacks conserved residue(s) required for the propagation of feature annotation.</text>
</comment>
<dbReference type="PROSITE" id="PS01186">
    <property type="entry name" value="EGF_2"/>
    <property type="match status" value="1"/>
</dbReference>
<reference evidence="5" key="1">
    <citation type="submission" date="2016-11" db="UniProtKB">
        <authorList>
            <consortium name="WormBaseParasite"/>
        </authorList>
    </citation>
    <scope>IDENTIFICATION</scope>
</reference>
<keyword evidence="1" id="KW-1015">Disulfide bond</keyword>
<organism evidence="4 5">
    <name type="scientific">Steinernema glaseri</name>
    <dbReference type="NCBI Taxonomy" id="37863"/>
    <lineage>
        <taxon>Eukaryota</taxon>
        <taxon>Metazoa</taxon>
        <taxon>Ecdysozoa</taxon>
        <taxon>Nematoda</taxon>
        <taxon>Chromadorea</taxon>
        <taxon>Rhabditida</taxon>
        <taxon>Tylenchina</taxon>
        <taxon>Panagrolaimomorpha</taxon>
        <taxon>Strongyloidoidea</taxon>
        <taxon>Steinernematidae</taxon>
        <taxon>Steinernema</taxon>
    </lineage>
</organism>
<dbReference type="WBParaSite" id="L893_g13067.t1">
    <property type="protein sequence ID" value="L893_g13067.t1"/>
    <property type="gene ID" value="L893_g13067"/>
</dbReference>
<protein>
    <submittedName>
        <fullName evidence="5">EGF-like domain-containing protein</fullName>
    </submittedName>
</protein>
<keyword evidence="4" id="KW-1185">Reference proteome</keyword>
<dbReference type="AlphaFoldDB" id="A0A1I7Y5X8"/>
<evidence type="ECO:0000256" key="2">
    <source>
        <dbReference type="SAM" id="SignalP"/>
    </source>
</evidence>
<dbReference type="PROSITE" id="PS50026">
    <property type="entry name" value="EGF_3"/>
    <property type="match status" value="1"/>
</dbReference>
<dbReference type="Proteomes" id="UP000095287">
    <property type="component" value="Unplaced"/>
</dbReference>
<sequence>MNSPTVFLVGFVIAAVLFNNVASQNATANFDPNAPCTEADCNGRGFCIGLRASPFCLCKNPYVAPRCEDEACEATRDCNGRGLCLGNKSTVTCMCMAGFSGKNCEIQGNAANNVTAS</sequence>
<feature type="disulfide bond" evidence="1">
    <location>
        <begin position="95"/>
        <end position="104"/>
    </location>
</feature>
<dbReference type="Gene3D" id="2.10.25.10">
    <property type="entry name" value="Laminin"/>
    <property type="match status" value="1"/>
</dbReference>
<feature type="signal peptide" evidence="2">
    <location>
        <begin position="1"/>
        <end position="23"/>
    </location>
</feature>
<dbReference type="InterPro" id="IPR000742">
    <property type="entry name" value="EGF"/>
</dbReference>
<evidence type="ECO:0000313" key="5">
    <source>
        <dbReference type="WBParaSite" id="L893_g13067.t1"/>
    </source>
</evidence>
<feature type="domain" description="EGF-like" evidence="3">
    <location>
        <begin position="68"/>
        <end position="105"/>
    </location>
</feature>
<evidence type="ECO:0000256" key="1">
    <source>
        <dbReference type="PROSITE-ProRule" id="PRU00076"/>
    </source>
</evidence>
<dbReference type="SUPFAM" id="SSF57196">
    <property type="entry name" value="EGF/Laminin"/>
    <property type="match status" value="1"/>
</dbReference>
<feature type="chain" id="PRO_5009311738" evidence="2">
    <location>
        <begin position="24"/>
        <end position="117"/>
    </location>
</feature>
<evidence type="ECO:0000313" key="4">
    <source>
        <dbReference type="Proteomes" id="UP000095287"/>
    </source>
</evidence>
<keyword evidence="1" id="KW-0245">EGF-like domain</keyword>
<name>A0A1I7Y5X8_9BILA</name>
<keyword evidence="2" id="KW-0732">Signal</keyword>